<evidence type="ECO:0000313" key="2">
    <source>
        <dbReference type="EMBL" id="CAD6226461.1"/>
    </source>
</evidence>
<proteinExistence type="predicted"/>
<evidence type="ECO:0000313" key="3">
    <source>
        <dbReference type="Proteomes" id="UP000604825"/>
    </source>
</evidence>
<dbReference type="AlphaFoldDB" id="A0A811NKM2"/>
<keyword evidence="3" id="KW-1185">Reference proteome</keyword>
<dbReference type="EMBL" id="CAJGYO010000004">
    <property type="protein sequence ID" value="CAD6226461.1"/>
    <property type="molecule type" value="Genomic_DNA"/>
</dbReference>
<gene>
    <name evidence="2" type="ORF">NCGR_LOCUS18270</name>
</gene>
<sequence>MTRSLSRTSSAAASPEALKRASSSSSGGSPAASAAGDDNIDQRAELFIANFYRQMRMGGSYPRVRFGST</sequence>
<accession>A0A811NKM2</accession>
<comment type="caution">
    <text evidence="2">The sequence shown here is derived from an EMBL/GenBank/DDBJ whole genome shotgun (WGS) entry which is preliminary data.</text>
</comment>
<dbReference type="Pfam" id="PF05553">
    <property type="entry name" value="DUF761"/>
    <property type="match status" value="1"/>
</dbReference>
<organism evidence="2 3">
    <name type="scientific">Miscanthus lutarioriparius</name>
    <dbReference type="NCBI Taxonomy" id="422564"/>
    <lineage>
        <taxon>Eukaryota</taxon>
        <taxon>Viridiplantae</taxon>
        <taxon>Streptophyta</taxon>
        <taxon>Embryophyta</taxon>
        <taxon>Tracheophyta</taxon>
        <taxon>Spermatophyta</taxon>
        <taxon>Magnoliopsida</taxon>
        <taxon>Liliopsida</taxon>
        <taxon>Poales</taxon>
        <taxon>Poaceae</taxon>
        <taxon>PACMAD clade</taxon>
        <taxon>Panicoideae</taxon>
        <taxon>Andropogonodae</taxon>
        <taxon>Andropogoneae</taxon>
        <taxon>Saccharinae</taxon>
        <taxon>Miscanthus</taxon>
    </lineage>
</organism>
<dbReference type="InterPro" id="IPR008480">
    <property type="entry name" value="DUF761_pln"/>
</dbReference>
<feature type="region of interest" description="Disordered" evidence="1">
    <location>
        <begin position="1"/>
        <end position="37"/>
    </location>
</feature>
<feature type="compositionally biased region" description="Low complexity" evidence="1">
    <location>
        <begin position="1"/>
        <end position="14"/>
    </location>
</feature>
<dbReference type="Proteomes" id="UP000604825">
    <property type="component" value="Unassembled WGS sequence"/>
</dbReference>
<name>A0A811NKM2_9POAL</name>
<reference evidence="2" key="1">
    <citation type="submission" date="2020-10" db="EMBL/GenBank/DDBJ databases">
        <authorList>
            <person name="Han B."/>
            <person name="Lu T."/>
            <person name="Zhao Q."/>
            <person name="Huang X."/>
            <person name="Zhao Y."/>
        </authorList>
    </citation>
    <scope>NUCLEOTIDE SEQUENCE</scope>
</reference>
<evidence type="ECO:0000256" key="1">
    <source>
        <dbReference type="SAM" id="MobiDB-lite"/>
    </source>
</evidence>
<protein>
    <submittedName>
        <fullName evidence="2">Uncharacterized protein</fullName>
    </submittedName>
</protein>
<feature type="compositionally biased region" description="Low complexity" evidence="1">
    <location>
        <begin position="21"/>
        <end position="36"/>
    </location>
</feature>